<organism evidence="2">
    <name type="scientific">Oryza sativa subsp. japonica</name>
    <name type="common">Rice</name>
    <dbReference type="NCBI Taxonomy" id="39947"/>
    <lineage>
        <taxon>Eukaryota</taxon>
        <taxon>Viridiplantae</taxon>
        <taxon>Streptophyta</taxon>
        <taxon>Embryophyta</taxon>
        <taxon>Tracheophyta</taxon>
        <taxon>Spermatophyta</taxon>
        <taxon>Magnoliopsida</taxon>
        <taxon>Liliopsida</taxon>
        <taxon>Poales</taxon>
        <taxon>Poaceae</taxon>
        <taxon>BOP clade</taxon>
        <taxon>Oryzoideae</taxon>
        <taxon>Oryzeae</taxon>
        <taxon>Oryzinae</taxon>
        <taxon>Oryza</taxon>
        <taxon>Oryza sativa</taxon>
    </lineage>
</organism>
<evidence type="ECO:0000256" key="1">
    <source>
        <dbReference type="SAM" id="MobiDB-lite"/>
    </source>
</evidence>
<dbReference type="Proteomes" id="UP000007752">
    <property type="component" value="Chromosome 11"/>
</dbReference>
<sequence length="82" mass="8270">MEGWMSRREASTSAALGSQSWIRKLSTSGSGSSCSCSDAGEGKGGGGGSTGEIEEDELKHGGEQSGAMARQSDGVRSRRSGG</sequence>
<feature type="compositionally biased region" description="Low complexity" evidence="1">
    <location>
        <begin position="26"/>
        <end position="37"/>
    </location>
</feature>
<name>A3C7X4_ORYSJ</name>
<reference evidence="2" key="1">
    <citation type="journal article" date="2005" name="PLoS Biol.">
        <title>The genomes of Oryza sativa: a history of duplications.</title>
        <authorList>
            <person name="Yu J."/>
            <person name="Wang J."/>
            <person name="Lin W."/>
            <person name="Li S."/>
            <person name="Li H."/>
            <person name="Zhou J."/>
            <person name="Ni P."/>
            <person name="Dong W."/>
            <person name="Hu S."/>
            <person name="Zeng C."/>
            <person name="Zhang J."/>
            <person name="Zhang Y."/>
            <person name="Li R."/>
            <person name="Xu Z."/>
            <person name="Li S."/>
            <person name="Li X."/>
            <person name="Zheng H."/>
            <person name="Cong L."/>
            <person name="Lin L."/>
            <person name="Yin J."/>
            <person name="Geng J."/>
            <person name="Li G."/>
            <person name="Shi J."/>
            <person name="Liu J."/>
            <person name="Lv H."/>
            <person name="Li J."/>
            <person name="Wang J."/>
            <person name="Deng Y."/>
            <person name="Ran L."/>
            <person name="Shi X."/>
            <person name="Wang X."/>
            <person name="Wu Q."/>
            <person name="Li C."/>
            <person name="Ren X."/>
            <person name="Wang J."/>
            <person name="Wang X."/>
            <person name="Li D."/>
            <person name="Liu D."/>
            <person name="Zhang X."/>
            <person name="Ji Z."/>
            <person name="Zhao W."/>
            <person name="Sun Y."/>
            <person name="Zhang Z."/>
            <person name="Bao J."/>
            <person name="Han Y."/>
            <person name="Dong L."/>
            <person name="Ji J."/>
            <person name="Chen P."/>
            <person name="Wu S."/>
            <person name="Liu J."/>
            <person name="Xiao Y."/>
            <person name="Bu D."/>
            <person name="Tan J."/>
            <person name="Yang L."/>
            <person name="Ye C."/>
            <person name="Zhang J."/>
            <person name="Xu J."/>
            <person name="Zhou Y."/>
            <person name="Yu Y."/>
            <person name="Zhang B."/>
            <person name="Zhuang S."/>
            <person name="Wei H."/>
            <person name="Liu B."/>
            <person name="Lei M."/>
            <person name="Yu H."/>
            <person name="Li Y."/>
            <person name="Xu H."/>
            <person name="Wei S."/>
            <person name="He X."/>
            <person name="Fang L."/>
            <person name="Zhang Z."/>
            <person name="Zhang Y."/>
            <person name="Huang X."/>
            <person name="Su Z."/>
            <person name="Tong W."/>
            <person name="Li J."/>
            <person name="Tong Z."/>
            <person name="Li S."/>
            <person name="Ye J."/>
            <person name="Wang L."/>
            <person name="Fang L."/>
            <person name="Lei T."/>
            <person name="Chen C."/>
            <person name="Chen H."/>
            <person name="Xu Z."/>
            <person name="Li H."/>
            <person name="Huang H."/>
            <person name="Zhang F."/>
            <person name="Xu H."/>
            <person name="Li N."/>
            <person name="Zhao C."/>
            <person name="Li S."/>
            <person name="Dong L."/>
            <person name="Huang Y."/>
            <person name="Li L."/>
            <person name="Xi Y."/>
            <person name="Qi Q."/>
            <person name="Li W."/>
            <person name="Zhang B."/>
            <person name="Hu W."/>
            <person name="Zhang Y."/>
            <person name="Tian X."/>
            <person name="Jiao Y."/>
            <person name="Liang X."/>
            <person name="Jin J."/>
            <person name="Gao L."/>
            <person name="Zheng W."/>
            <person name="Hao B."/>
            <person name="Liu S."/>
            <person name="Wang W."/>
            <person name="Yuan L."/>
            <person name="Cao M."/>
            <person name="McDermott J."/>
            <person name="Samudrala R."/>
            <person name="Wang J."/>
            <person name="Wong G.K."/>
            <person name="Yang H."/>
        </authorList>
    </citation>
    <scope>NUCLEOTIDE SEQUENCE [LARGE SCALE GENOMIC DNA]</scope>
</reference>
<reference evidence="2" key="2">
    <citation type="submission" date="2008-12" db="EMBL/GenBank/DDBJ databases">
        <title>Improved gene annotation of the rice (Oryza sativa) genomes.</title>
        <authorList>
            <person name="Wang J."/>
            <person name="Li R."/>
            <person name="Fan W."/>
            <person name="Huang Q."/>
            <person name="Zhang J."/>
            <person name="Zhou Y."/>
            <person name="Hu Y."/>
            <person name="Zi S."/>
            <person name="Li J."/>
            <person name="Ni P."/>
            <person name="Zheng H."/>
            <person name="Zhang Y."/>
            <person name="Zhao M."/>
            <person name="Hao Q."/>
            <person name="McDermott J."/>
            <person name="Samudrala R."/>
            <person name="Kristiansen K."/>
            <person name="Wong G.K.-S."/>
        </authorList>
    </citation>
    <scope>NUCLEOTIDE SEQUENCE</scope>
</reference>
<protein>
    <submittedName>
        <fullName evidence="2">Uncharacterized protein</fullName>
    </submittedName>
</protein>
<feature type="region of interest" description="Disordered" evidence="1">
    <location>
        <begin position="1"/>
        <end position="82"/>
    </location>
</feature>
<dbReference type="AlphaFoldDB" id="A3C7X4"/>
<gene>
    <name evidence="2" type="ORF">OsJ_32695</name>
</gene>
<feature type="compositionally biased region" description="Polar residues" evidence="1">
    <location>
        <begin position="11"/>
        <end position="21"/>
    </location>
</feature>
<dbReference type="EMBL" id="CM000148">
    <property type="protein sequence ID" value="EAZ17187.1"/>
    <property type="molecule type" value="Genomic_DNA"/>
</dbReference>
<feature type="compositionally biased region" description="Basic and acidic residues" evidence="1">
    <location>
        <begin position="1"/>
        <end position="10"/>
    </location>
</feature>
<evidence type="ECO:0000313" key="2">
    <source>
        <dbReference type="EMBL" id="EAZ17187.1"/>
    </source>
</evidence>
<proteinExistence type="predicted"/>
<accession>A3C7X4</accession>